<dbReference type="EMBL" id="JAIRBC010000011">
    <property type="protein sequence ID" value="MCG2460830.1"/>
    <property type="molecule type" value="Genomic_DNA"/>
</dbReference>
<organism evidence="1 2">
    <name type="scientific">Cerina litoralis</name>
    <dbReference type="NCBI Taxonomy" id="2874477"/>
    <lineage>
        <taxon>Bacteria</taxon>
        <taxon>Pseudomonadati</taxon>
        <taxon>Bacteroidota</taxon>
        <taxon>Flavobacteriia</taxon>
        <taxon>Flavobacteriales</taxon>
        <taxon>Flavobacteriaceae</taxon>
        <taxon>Cerina</taxon>
    </lineage>
</organism>
<protein>
    <submittedName>
        <fullName evidence="1">Uncharacterized protein</fullName>
    </submittedName>
</protein>
<evidence type="ECO:0000313" key="2">
    <source>
        <dbReference type="Proteomes" id="UP001200642"/>
    </source>
</evidence>
<dbReference type="AlphaFoldDB" id="A0AAE3JND4"/>
<proteinExistence type="predicted"/>
<comment type="caution">
    <text evidence="1">The sequence shown here is derived from an EMBL/GenBank/DDBJ whole genome shotgun (WGS) entry which is preliminary data.</text>
</comment>
<dbReference type="Proteomes" id="UP001200642">
    <property type="component" value="Unassembled WGS sequence"/>
</dbReference>
<name>A0AAE3JND4_9FLAO</name>
<keyword evidence="2" id="KW-1185">Reference proteome</keyword>
<sequence length="211" mass="24569">MQNITLISTIHKKIGKCTADELCEILEEVSPEVVFLEALDNTYSNYDKTMFSTFGLYHGKLEIEAIQKYSNHTSVEYVPVLDNGLPDLFDEKYKGVLENNQLQQMLDEFNLLAKSKGFQFLNSQLCLDLHQKMRTFEDHLLRNTQLNATVIADINAYENSMMQNIYSYCIINRFEKAVFLCGSAHRESLIEKIRHFQEKENMEINWVVYGD</sequence>
<evidence type="ECO:0000313" key="1">
    <source>
        <dbReference type="EMBL" id="MCG2460830.1"/>
    </source>
</evidence>
<dbReference type="RefSeq" id="WP_317901980.1">
    <property type="nucleotide sequence ID" value="NZ_JAIRBC010000011.1"/>
</dbReference>
<gene>
    <name evidence="1" type="ORF">K8352_08720</name>
</gene>
<accession>A0AAE3JND4</accession>
<reference evidence="1" key="1">
    <citation type="submission" date="2023-02" db="EMBL/GenBank/DDBJ databases">
        <title>Genome of Flavobacteriaceae gen. nov. sp. strain F89.</title>
        <authorList>
            <person name="Wang Y."/>
        </authorList>
    </citation>
    <scope>NUCLEOTIDE SEQUENCE</scope>
    <source>
        <strain evidence="1">F89</strain>
    </source>
</reference>